<dbReference type="PANTHER" id="PTHR43775">
    <property type="entry name" value="FATTY ACID SYNTHASE"/>
    <property type="match status" value="1"/>
</dbReference>
<feature type="active site" description="Proton acceptor; for dehydratase activity" evidence="8">
    <location>
        <position position="992"/>
    </location>
</feature>
<dbReference type="Proteomes" id="UP000244855">
    <property type="component" value="Unassembled WGS sequence"/>
</dbReference>
<dbReference type="Gene3D" id="3.10.129.110">
    <property type="entry name" value="Polyketide synthase dehydratase"/>
    <property type="match status" value="1"/>
</dbReference>
<dbReference type="Pfam" id="PF16197">
    <property type="entry name" value="KAsynt_C_assoc"/>
    <property type="match status" value="1"/>
</dbReference>
<dbReference type="InterPro" id="IPR049552">
    <property type="entry name" value="PKS_DH_N"/>
</dbReference>
<dbReference type="InterPro" id="IPR014031">
    <property type="entry name" value="Ketoacyl_synth_C"/>
</dbReference>
<evidence type="ECO:0000313" key="14">
    <source>
        <dbReference type="Proteomes" id="UP000244855"/>
    </source>
</evidence>
<dbReference type="SUPFAM" id="SSF55048">
    <property type="entry name" value="Probable ACP-binding domain of malonyl-CoA ACP transacylase"/>
    <property type="match status" value="1"/>
</dbReference>
<dbReference type="InterPro" id="IPR049900">
    <property type="entry name" value="PKS_mFAS_DH"/>
</dbReference>
<dbReference type="CDD" id="cd00833">
    <property type="entry name" value="PKS"/>
    <property type="match status" value="1"/>
</dbReference>
<dbReference type="Pfam" id="PF08659">
    <property type="entry name" value="KR"/>
    <property type="match status" value="1"/>
</dbReference>
<evidence type="ECO:0000259" key="11">
    <source>
        <dbReference type="PROSITE" id="PS52004"/>
    </source>
</evidence>
<dbReference type="CDD" id="cd05195">
    <property type="entry name" value="enoyl_red"/>
    <property type="match status" value="1"/>
</dbReference>
<dbReference type="InterPro" id="IPR036291">
    <property type="entry name" value="NAD(P)-bd_dom_sf"/>
</dbReference>
<dbReference type="InterPro" id="IPR056501">
    <property type="entry name" value="NAD-bd_HRPKS_sdrA"/>
</dbReference>
<keyword evidence="4" id="KW-0521">NADP</keyword>
<feature type="active site" description="Proton donor; for dehydratase activity" evidence="8">
    <location>
        <position position="1188"/>
    </location>
</feature>
<dbReference type="Pfam" id="PF00109">
    <property type="entry name" value="ketoacyl-synt"/>
    <property type="match status" value="1"/>
</dbReference>
<feature type="region of interest" description="N-terminal hotdog fold" evidence="8">
    <location>
        <begin position="960"/>
        <end position="1095"/>
    </location>
</feature>
<evidence type="ECO:0000256" key="5">
    <source>
        <dbReference type="ARBA" id="ARBA00023002"/>
    </source>
</evidence>
<dbReference type="SMART" id="SM00827">
    <property type="entry name" value="PKS_AT"/>
    <property type="match status" value="1"/>
</dbReference>
<sequence>MGAAKLTDAHSVAVTGLSCRFPGDGDSLDSFWDSICKGESAWSEIPKERFNVDSFWSPSKSRNTMTPKGAHFLKEDISKFDANFFSLPKNDVEATDPQHRIMIEVAYEALERAGLPLEKIAGTRTGVFMGHFTSDYKEMMYRDPDNAPVYGGTGSCTTSLSARISWLWDLQGPCFTLDTACSSSLVAIHLACQSLRTGESDIAIVGGTSLLLNPEMFMYLSNQSFLAPDGKCKSFDESANGYGRGEGFGCVVLKRVDDAISAGDPIRAVIRGTGSNQDGHTKGLTLPNANAQAALIEDVYKTAGLGFEHTGYVEAHGTGTQAGDNEECQALARTIGAAHTSDNRLIVGSVKSNIGHLEAAAGIAGIIKAILILETGLIPPSINFKKLNPKLKFDDWKLQVATKLTPWPTDGVRRISTNSFGYGGTNAHAVLDDAASYLKARGISAVHQTILPHPQHAPSVIGLNDDSAHGKAYKDRTGSRLFVISAQDKDGLKRVKEPLAKYVEAKGSELETGSEEAEEFLSELAYTLSERRSHLQWKTYAVASSSEDLSDVLKSDENPALVAQSSRQPSLGFVFTGQGAQWARMGMELMAYRVFYESVHAADTYLKEVCECPWSAVEELEKGKSTSQLHLAEFSQALCTVLQVALVDLLRSWNIRPNAVAGHSSGEIAAAYAMGALSNEDAWRIAYYRGLLSTEMKANSPDVDGSMMAVGLSPEKAEAWISKVTAGELVVACINSPTSVTISGDTPGIEQLLELLQAENIFARKLQVDTAYHSPHMQAVAQDYYELLADIVPKTPTGDCTMHSSVIGEIIRPEQLGAVNWVRNLVSPVKFSTAITDMLRPVKDGERASENAVDLLVEVGPHAALQGPATQSLKALNVMNIPYQSVIVRNKNAVETALNLAGSLFAQGYAVNIQEVNSDGNKQFAKPLVDLPTYPWKHTQRYYHDVRIEKEYLNRKQPKLSLIGAPAPAVGEREYLWRGHIRLSEEPWIGDHKIQGAILYPAAGYLAMALEAASQIGDETKKIASYTLRDIQLTSAAIISEEADLECIVQLRPHISSTRDSSSSTWTEFTVTTSPDGSSLVKNCSGLIYIDYEVSVDTDAANERDMHLSSQKREFEQVKSSCDNRINCTEFYADLATMGLQYGPAFSNVREARNGNGQSYGVVEIPDVVGRVPTGSDRPHIVHPGTLDAVFHLAFAAVMDDNALTAMVPKSIDEVQISASVPWTPGVKLPGFSKSAKHGFRELKADIVMLDGEEAAPVMSIQGFLCAEISGGSSGAAQAAPKSITSQLIWRPALGLLSGEEVGKVLEKFEGVEKVVEYVQLAHHENPGLSVLEVAAADQSALFARNDLKVVSKTAKVDIVAPSDEVKAKIEESGPDAVVQSVDLTTNVSKETFQDATFDLILLTDIASLTTNPSTVLSNLSRILKPTGKLCLFSTTTTPLQTTLTATKTFQPTTTVQTPTTQLLIAKPTSHPPPTNGVTNHPSSSSPTTFTLLTHPNPTPATTSLITSLTTTLSTHSLTLETLPWNPTNTNPSTLANKTLISLLELETPFLSTLSPADWEPLKATLLTPTSVFWITGFTSPAAYMIDGLTRVVRNENPGGAKLRTFHTHPSSLLTNPSLLASLIAKTLLEHAVDDETEFVVEDDVVKVSRVHEDVALNDEINGLLPGAGAAKNVVDMKLKEVPHAVKMVVQTPGMLDSVALERDELEGTELRDNEIEIKVVASSINFRDVMVSLGQIPDSKLGFDNAGIVTRTGSLVTKFKPGDRACMYGHGAHRSLHRSREDYCALIPPSMTFEQACTVPGIHGTAWNALVRLARVQKGQSILIHAAAGGVGQAAIQVAQFYGMEVFCTVGSERKRRLLKEEYGIGDDHIFNSRDLSFVKGVKRMTGGRGVDVVLNSLSGEALRQTWHCIAPFGYFVEIGLRDILANTGLDMRPFMQDATFSFFNLNHIEKAAPHVMAAIIEGSFDFFRRGISRPVTPLVSYPVSDMESAFRLMQAGKHVGKLVFTWGDEDVVPVIQTQKSVKLDASKSYILVGGLGGLGRSLSMKLVALGARNIAFFSRSGAKSPEAQQLVADLEKQNVNVRAYICDVSDEAAVQSSIAQTTSDLGPIDGVFQCAMVLRDTLFTNMTYTQWTESTRPKVQGSWNLHKHLPANLSFFLTLSSFAGVFGNRGQANYAAAGAYEDALAQHRRSEGKHATTLDLGIMRDIGVLAETGITDALKDWEKPYGIRENEFHALMERAIDGDVRGTTAPQVITGLATGGSAVAAGIDAPFYLEDDRRFGVMALMGLREQSSSSSSSSSSAPVHTLIASASSLEEAQNAVTEALVRQVAKMLSMPVAEIDPGRFLHSYGIDSLVAIEVVNWALKECKSSVTVFDVLAGVPMTTLTGKMAAKSQALKRELAPI</sequence>
<dbReference type="PROSITE" id="PS52004">
    <property type="entry name" value="KS3_2"/>
    <property type="match status" value="1"/>
</dbReference>
<dbReference type="GO" id="GO:1901336">
    <property type="term" value="P:lactone biosynthetic process"/>
    <property type="evidence" value="ECO:0007669"/>
    <property type="project" value="UniProtKB-ARBA"/>
</dbReference>
<keyword evidence="5" id="KW-0560">Oxidoreductase</keyword>
<dbReference type="InterPro" id="IPR006162">
    <property type="entry name" value="Ppantetheine_attach_site"/>
</dbReference>
<feature type="domain" description="PKS/mFAS DH" evidence="12">
    <location>
        <begin position="960"/>
        <end position="1275"/>
    </location>
</feature>
<evidence type="ECO:0000259" key="12">
    <source>
        <dbReference type="PROSITE" id="PS52019"/>
    </source>
</evidence>
<feature type="region of interest" description="C-terminal hotdog fold" evidence="8">
    <location>
        <begin position="1123"/>
        <end position="1275"/>
    </location>
</feature>
<dbReference type="GO" id="GO:0004315">
    <property type="term" value="F:3-oxoacyl-[acyl-carrier-protein] synthase activity"/>
    <property type="evidence" value="ECO:0007669"/>
    <property type="project" value="InterPro"/>
</dbReference>
<dbReference type="CDD" id="cd05274">
    <property type="entry name" value="KR_FAS_SDR_x"/>
    <property type="match status" value="1"/>
</dbReference>
<dbReference type="GO" id="GO:0006633">
    <property type="term" value="P:fatty acid biosynthetic process"/>
    <property type="evidence" value="ECO:0007669"/>
    <property type="project" value="InterPro"/>
</dbReference>
<dbReference type="SMART" id="SM00829">
    <property type="entry name" value="PKS_ER"/>
    <property type="match status" value="1"/>
</dbReference>
<dbReference type="PROSITE" id="PS52019">
    <property type="entry name" value="PKS_MFAS_DH"/>
    <property type="match status" value="1"/>
</dbReference>
<dbReference type="Pfam" id="PF00698">
    <property type="entry name" value="Acyl_transf_1"/>
    <property type="match status" value="1"/>
</dbReference>
<evidence type="ECO:0000259" key="10">
    <source>
        <dbReference type="PROSITE" id="PS50075"/>
    </source>
</evidence>
<dbReference type="GO" id="GO:0030639">
    <property type="term" value="P:polyketide biosynthetic process"/>
    <property type="evidence" value="ECO:0007669"/>
    <property type="project" value="UniProtKB-ARBA"/>
</dbReference>
<dbReference type="Pfam" id="PF08241">
    <property type="entry name" value="Methyltransf_11"/>
    <property type="match status" value="1"/>
</dbReference>
<dbReference type="InterPro" id="IPR020843">
    <property type="entry name" value="ER"/>
</dbReference>
<dbReference type="Gene3D" id="1.10.1200.10">
    <property type="entry name" value="ACP-like"/>
    <property type="match status" value="1"/>
</dbReference>
<feature type="region of interest" description="Disordered" evidence="9">
    <location>
        <begin position="1468"/>
        <end position="1489"/>
    </location>
</feature>
<dbReference type="Pfam" id="PF23297">
    <property type="entry name" value="ACP_SdgA_C"/>
    <property type="match status" value="1"/>
</dbReference>
<dbReference type="SUPFAM" id="SSF53901">
    <property type="entry name" value="Thiolase-like"/>
    <property type="match status" value="1"/>
</dbReference>
<dbReference type="InterPro" id="IPR049551">
    <property type="entry name" value="PKS_DH_C"/>
</dbReference>
<dbReference type="GO" id="GO:0004312">
    <property type="term" value="F:fatty acid synthase activity"/>
    <property type="evidence" value="ECO:0007669"/>
    <property type="project" value="TreeGrafter"/>
</dbReference>
<evidence type="ECO:0000256" key="4">
    <source>
        <dbReference type="ARBA" id="ARBA00022857"/>
    </source>
</evidence>
<dbReference type="SMART" id="SM00822">
    <property type="entry name" value="PKS_KR"/>
    <property type="match status" value="1"/>
</dbReference>
<dbReference type="SUPFAM" id="SSF50129">
    <property type="entry name" value="GroES-like"/>
    <property type="match status" value="1"/>
</dbReference>
<dbReference type="PANTHER" id="PTHR43775:SF29">
    <property type="entry name" value="ASPERFURANONE POLYKETIDE SYNTHASE AFOG-RELATED"/>
    <property type="match status" value="1"/>
</dbReference>
<dbReference type="InterPro" id="IPR032821">
    <property type="entry name" value="PKS_assoc"/>
</dbReference>
<dbReference type="InterPro" id="IPR020806">
    <property type="entry name" value="PKS_PP-bd"/>
</dbReference>
<dbReference type="Pfam" id="PF21089">
    <property type="entry name" value="PKS_DH_N"/>
    <property type="match status" value="1"/>
</dbReference>
<dbReference type="InterPro" id="IPR020841">
    <property type="entry name" value="PKS_Beta-ketoAc_synthase_dom"/>
</dbReference>
<dbReference type="Pfam" id="PF14765">
    <property type="entry name" value="PS-DH"/>
    <property type="match status" value="1"/>
</dbReference>
<evidence type="ECO:0000313" key="13">
    <source>
        <dbReference type="EMBL" id="PVH97124.1"/>
    </source>
</evidence>
<dbReference type="PROSITE" id="PS51257">
    <property type="entry name" value="PROKAR_LIPOPROTEIN"/>
    <property type="match status" value="1"/>
</dbReference>
<dbReference type="SUPFAM" id="SSF52151">
    <property type="entry name" value="FabD/lysophospholipase-like"/>
    <property type="match status" value="1"/>
</dbReference>
<dbReference type="GO" id="GO:0016491">
    <property type="term" value="F:oxidoreductase activity"/>
    <property type="evidence" value="ECO:0007669"/>
    <property type="project" value="UniProtKB-KW"/>
</dbReference>
<dbReference type="InterPro" id="IPR013216">
    <property type="entry name" value="Methyltransf_11"/>
</dbReference>
<proteinExistence type="predicted"/>
<dbReference type="GO" id="GO:0031177">
    <property type="term" value="F:phosphopantetheine binding"/>
    <property type="evidence" value="ECO:0007669"/>
    <property type="project" value="InterPro"/>
</dbReference>
<dbReference type="InterPro" id="IPR016036">
    <property type="entry name" value="Malonyl_transacylase_ACP-bd"/>
</dbReference>
<dbReference type="SMART" id="SM00825">
    <property type="entry name" value="PKS_KS"/>
    <property type="match status" value="1"/>
</dbReference>
<dbReference type="Pfam" id="PF02801">
    <property type="entry name" value="Ketoacyl-synt_C"/>
    <property type="match status" value="1"/>
</dbReference>
<keyword evidence="7" id="KW-0012">Acyltransferase</keyword>
<dbReference type="InterPro" id="IPR001227">
    <property type="entry name" value="Ac_transferase_dom_sf"/>
</dbReference>
<dbReference type="InterPro" id="IPR020807">
    <property type="entry name" value="PKS_DH"/>
</dbReference>
<dbReference type="Pfam" id="PF08240">
    <property type="entry name" value="ADH_N"/>
    <property type="match status" value="1"/>
</dbReference>
<accession>A0A2V1DJ38</accession>
<dbReference type="InterPro" id="IPR042104">
    <property type="entry name" value="PKS_dehydratase_sf"/>
</dbReference>
<dbReference type="InterPro" id="IPR016035">
    <property type="entry name" value="Acyl_Trfase/lysoPLipase"/>
</dbReference>
<keyword evidence="14" id="KW-1185">Reference proteome</keyword>
<evidence type="ECO:0000256" key="6">
    <source>
        <dbReference type="ARBA" id="ARBA00023268"/>
    </source>
</evidence>
<dbReference type="InterPro" id="IPR018201">
    <property type="entry name" value="Ketoacyl_synth_AS"/>
</dbReference>
<dbReference type="Gene3D" id="3.40.366.10">
    <property type="entry name" value="Malonyl-Coenzyme A Acyl Carrier Protein, domain 2"/>
    <property type="match status" value="1"/>
</dbReference>
<evidence type="ECO:0000256" key="1">
    <source>
        <dbReference type="ARBA" id="ARBA00022450"/>
    </source>
</evidence>
<dbReference type="SMART" id="SM00823">
    <property type="entry name" value="PKS_PP"/>
    <property type="match status" value="1"/>
</dbReference>
<dbReference type="PROSITE" id="PS00606">
    <property type="entry name" value="KS3_1"/>
    <property type="match status" value="1"/>
</dbReference>
<dbReference type="Pfam" id="PF00107">
    <property type="entry name" value="ADH_zinc_N"/>
    <property type="match status" value="1"/>
</dbReference>
<dbReference type="EMBL" id="KZ805445">
    <property type="protein sequence ID" value="PVH97124.1"/>
    <property type="molecule type" value="Genomic_DNA"/>
</dbReference>
<evidence type="ECO:0000256" key="2">
    <source>
        <dbReference type="ARBA" id="ARBA00022553"/>
    </source>
</evidence>
<name>A0A2V1DJ38_9PLEO</name>
<dbReference type="InterPro" id="IPR013149">
    <property type="entry name" value="ADH-like_C"/>
</dbReference>
<dbReference type="SMART" id="SM00826">
    <property type="entry name" value="PKS_DH"/>
    <property type="match status" value="1"/>
</dbReference>
<feature type="domain" description="Ketosynthase family 3 (KS3)" evidence="11">
    <location>
        <begin position="9"/>
        <end position="433"/>
    </location>
</feature>
<dbReference type="GO" id="GO:0008757">
    <property type="term" value="F:S-adenosylmethionine-dependent methyltransferase activity"/>
    <property type="evidence" value="ECO:0007669"/>
    <property type="project" value="InterPro"/>
</dbReference>
<dbReference type="InterPro" id="IPR036736">
    <property type="entry name" value="ACP-like_sf"/>
</dbReference>
<dbReference type="Gene3D" id="3.40.50.150">
    <property type="entry name" value="Vaccinia Virus protein VP39"/>
    <property type="match status" value="1"/>
</dbReference>
<dbReference type="InterPro" id="IPR009081">
    <property type="entry name" value="PP-bd_ACP"/>
</dbReference>
<dbReference type="SUPFAM" id="SSF53335">
    <property type="entry name" value="S-adenosyl-L-methionine-dependent methyltransferases"/>
    <property type="match status" value="1"/>
</dbReference>
<dbReference type="OrthoDB" id="329835at2759"/>
<reference evidence="13 14" key="1">
    <citation type="journal article" date="2018" name="Sci. Rep.">
        <title>Comparative genomics provides insights into the lifestyle and reveals functional heterogeneity of dark septate endophytic fungi.</title>
        <authorList>
            <person name="Knapp D.G."/>
            <person name="Nemeth J.B."/>
            <person name="Barry K."/>
            <person name="Hainaut M."/>
            <person name="Henrissat B."/>
            <person name="Johnson J."/>
            <person name="Kuo A."/>
            <person name="Lim J.H.P."/>
            <person name="Lipzen A."/>
            <person name="Nolan M."/>
            <person name="Ohm R.A."/>
            <person name="Tamas L."/>
            <person name="Grigoriev I.V."/>
            <person name="Spatafora J.W."/>
            <person name="Nagy L.G."/>
            <person name="Kovacs G.M."/>
        </authorList>
    </citation>
    <scope>NUCLEOTIDE SEQUENCE [LARGE SCALE GENOMIC DNA]</scope>
    <source>
        <strain evidence="13 14">DSE2036</strain>
    </source>
</reference>
<dbReference type="InterPro" id="IPR013154">
    <property type="entry name" value="ADH-like_N"/>
</dbReference>
<dbReference type="PROSITE" id="PS00012">
    <property type="entry name" value="PHOSPHOPANTETHEINE"/>
    <property type="match status" value="1"/>
</dbReference>
<dbReference type="SUPFAM" id="SSF47336">
    <property type="entry name" value="ACP-like"/>
    <property type="match status" value="1"/>
</dbReference>
<evidence type="ECO:0000256" key="9">
    <source>
        <dbReference type="SAM" id="MobiDB-lite"/>
    </source>
</evidence>
<protein>
    <submittedName>
        <fullName evidence="13">Putative polyketide synthase</fullName>
    </submittedName>
</protein>
<dbReference type="Gene3D" id="3.40.47.10">
    <property type="match status" value="1"/>
</dbReference>
<evidence type="ECO:0000256" key="3">
    <source>
        <dbReference type="ARBA" id="ARBA00022679"/>
    </source>
</evidence>
<gene>
    <name evidence="13" type="ORF">DM02DRAFT_674315</name>
</gene>
<dbReference type="InterPro" id="IPR057326">
    <property type="entry name" value="KR_dom"/>
</dbReference>
<dbReference type="InterPro" id="IPR016039">
    <property type="entry name" value="Thiolase-like"/>
</dbReference>
<dbReference type="SUPFAM" id="SSF51735">
    <property type="entry name" value="NAD(P)-binding Rossmann-fold domains"/>
    <property type="match status" value="2"/>
</dbReference>
<dbReference type="Gene3D" id="3.40.50.720">
    <property type="entry name" value="NAD(P)-binding Rossmann-like Domain"/>
    <property type="match status" value="2"/>
</dbReference>
<dbReference type="PROSITE" id="PS50075">
    <property type="entry name" value="CARRIER"/>
    <property type="match status" value="1"/>
</dbReference>
<keyword evidence="3" id="KW-0808">Transferase</keyword>
<evidence type="ECO:0000256" key="8">
    <source>
        <dbReference type="PROSITE-ProRule" id="PRU01363"/>
    </source>
</evidence>
<evidence type="ECO:0000256" key="7">
    <source>
        <dbReference type="ARBA" id="ARBA00023315"/>
    </source>
</evidence>
<feature type="domain" description="Carrier" evidence="10">
    <location>
        <begin position="2317"/>
        <end position="2394"/>
    </location>
</feature>
<dbReference type="Pfam" id="PF23114">
    <property type="entry name" value="NAD-bd_HRPKS_sdrA"/>
    <property type="match status" value="1"/>
</dbReference>
<dbReference type="InterPro" id="IPR029063">
    <property type="entry name" value="SAM-dependent_MTases_sf"/>
</dbReference>
<keyword evidence="2" id="KW-0597">Phosphoprotein</keyword>
<dbReference type="STRING" id="97972.A0A2V1DJ38"/>
<dbReference type="Gene3D" id="3.90.180.10">
    <property type="entry name" value="Medium-chain alcohol dehydrogenases, catalytic domain"/>
    <property type="match status" value="1"/>
</dbReference>
<organism evidence="13 14">
    <name type="scientific">Periconia macrospinosa</name>
    <dbReference type="NCBI Taxonomy" id="97972"/>
    <lineage>
        <taxon>Eukaryota</taxon>
        <taxon>Fungi</taxon>
        <taxon>Dikarya</taxon>
        <taxon>Ascomycota</taxon>
        <taxon>Pezizomycotina</taxon>
        <taxon>Dothideomycetes</taxon>
        <taxon>Pleosporomycetidae</taxon>
        <taxon>Pleosporales</taxon>
        <taxon>Massarineae</taxon>
        <taxon>Periconiaceae</taxon>
        <taxon>Periconia</taxon>
    </lineage>
</organism>
<dbReference type="InterPro" id="IPR050091">
    <property type="entry name" value="PKS_NRPS_Biosynth_Enz"/>
</dbReference>
<keyword evidence="1" id="KW-0596">Phosphopantetheine</keyword>
<dbReference type="FunFam" id="3.40.50.720:FF:000209">
    <property type="entry name" value="Polyketide synthase Pks12"/>
    <property type="match status" value="1"/>
</dbReference>
<dbReference type="InterPro" id="IPR011032">
    <property type="entry name" value="GroES-like_sf"/>
</dbReference>
<keyword evidence="6" id="KW-0511">Multifunctional enzyme</keyword>
<dbReference type="InterPro" id="IPR014030">
    <property type="entry name" value="Ketoacyl_synth_N"/>
</dbReference>
<dbReference type="InterPro" id="IPR013968">
    <property type="entry name" value="PKS_KR"/>
</dbReference>
<dbReference type="InterPro" id="IPR014043">
    <property type="entry name" value="Acyl_transferase_dom"/>
</dbReference>